<dbReference type="Proteomes" id="UP000254487">
    <property type="component" value="Unassembled WGS sequence"/>
</dbReference>
<gene>
    <name evidence="1" type="ORF">NCTC10313_07025</name>
</gene>
<dbReference type="AlphaFoldDB" id="A0A378B9C0"/>
<protein>
    <submittedName>
        <fullName evidence="1">Uncharacterized protein</fullName>
    </submittedName>
</protein>
<name>A0A378B9C0_KLEPO</name>
<proteinExistence type="predicted"/>
<reference evidence="1 2" key="1">
    <citation type="submission" date="2018-06" db="EMBL/GenBank/DDBJ databases">
        <authorList>
            <consortium name="Pathogen Informatics"/>
            <person name="Doyle S."/>
        </authorList>
    </citation>
    <scope>NUCLEOTIDE SEQUENCE [LARGE SCALE GENOMIC DNA]</scope>
    <source>
        <strain evidence="1 2">NCTC10313</strain>
    </source>
</reference>
<evidence type="ECO:0000313" key="2">
    <source>
        <dbReference type="Proteomes" id="UP000254487"/>
    </source>
</evidence>
<dbReference type="EMBL" id="UGLW01000003">
    <property type="protein sequence ID" value="STV30862.1"/>
    <property type="molecule type" value="Genomic_DNA"/>
</dbReference>
<dbReference type="STRING" id="1218098.GCA_001598715_03245"/>
<organism evidence="1 2">
    <name type="scientific">Klebsiella pneumoniae subsp. ozaenae</name>
    <dbReference type="NCBI Taxonomy" id="574"/>
    <lineage>
        <taxon>Bacteria</taxon>
        <taxon>Pseudomonadati</taxon>
        <taxon>Pseudomonadota</taxon>
        <taxon>Gammaproteobacteria</taxon>
        <taxon>Enterobacterales</taxon>
        <taxon>Enterobacteriaceae</taxon>
        <taxon>Klebsiella/Raoultella group</taxon>
        <taxon>Klebsiella</taxon>
        <taxon>Klebsiella pneumoniae complex</taxon>
    </lineage>
</organism>
<accession>A0A378B9C0</accession>
<sequence>MSYEIKIGQRSIAITDNVSEVVAPNEQMAILFKGMANIFGDLRAVAMLAEAEADAVEVIRNDPDLNEAAKNRRARDAANRDTLTAFTRSTAMISEQAENILNYLKTKLAPVAPLAEGDVVGFMRDSELRNVFRSLDGAAKEKLMVAMYAGNQTDLCDALLRGNAICSGVTDSQLERLTFARIATDNGAVIKSVSNLVKAINRNLQQIIAVRTWYANLVLEAMTTLAMWLLESPGWRICPSTLMVWKKLIPDRVKQMMKMGNRPPDGGFFLTGEC</sequence>
<evidence type="ECO:0000313" key="1">
    <source>
        <dbReference type="EMBL" id="STV30862.1"/>
    </source>
</evidence>